<dbReference type="Gene3D" id="3.90.550.10">
    <property type="entry name" value="Spore Coat Polysaccharide Biosynthesis Protein SpsA, Chain A"/>
    <property type="match status" value="1"/>
</dbReference>
<keyword evidence="3" id="KW-1185">Reference proteome</keyword>
<keyword evidence="2" id="KW-0548">Nucleotidyltransferase</keyword>
<dbReference type="EC" id="2.7.7.24" evidence="2"/>
<dbReference type="Pfam" id="PF00483">
    <property type="entry name" value="NTP_transferase"/>
    <property type="match status" value="1"/>
</dbReference>
<dbReference type="GO" id="GO:0008879">
    <property type="term" value="F:glucose-1-phosphate thymidylyltransferase activity"/>
    <property type="evidence" value="ECO:0007669"/>
    <property type="project" value="UniProtKB-EC"/>
</dbReference>
<dbReference type="SUPFAM" id="SSF53448">
    <property type="entry name" value="Nucleotide-diphospho-sugar transferases"/>
    <property type="match status" value="1"/>
</dbReference>
<dbReference type="PANTHER" id="PTHR22572">
    <property type="entry name" value="SUGAR-1-PHOSPHATE GUANYL TRANSFERASE"/>
    <property type="match status" value="1"/>
</dbReference>
<evidence type="ECO:0000259" key="1">
    <source>
        <dbReference type="Pfam" id="PF00483"/>
    </source>
</evidence>
<accession>R1G2M3</accession>
<organism evidence="2 3">
    <name type="scientific">Nanobsidianus stetteri</name>
    <dbReference type="NCBI Taxonomy" id="1294122"/>
    <lineage>
        <taxon>Archaea</taxon>
        <taxon>Nanobdellota</taxon>
        <taxon>Candidatus Nanoarchaeia</taxon>
        <taxon>Nanoarchaeales</taxon>
        <taxon>Nanopusillaceae</taxon>
        <taxon>Candidatus Nanobsidianus</taxon>
    </lineage>
</organism>
<dbReference type="CDD" id="cd04181">
    <property type="entry name" value="NTP_transferase"/>
    <property type="match status" value="1"/>
</dbReference>
<reference evidence="2 3" key="1">
    <citation type="submission" date="2013-02" db="EMBL/GenBank/DDBJ databases">
        <title>Insights into archaeal evolution and symbiosis from the genomes of a Nanoarchaeon and its crenarchaeal host from Yellowstone National Park.</title>
        <authorList>
            <person name="Podar M."/>
            <person name="Makarova K.S."/>
            <person name="Graham D.E."/>
            <person name="Wolf Y.I."/>
            <person name="Koonin E.V."/>
            <person name="Reysenbach A.-L."/>
        </authorList>
    </citation>
    <scope>NUCLEOTIDE SEQUENCE [LARGE SCALE GENOMIC DNA]</scope>
</reference>
<dbReference type="InterPro" id="IPR029044">
    <property type="entry name" value="Nucleotide-diphossugar_trans"/>
</dbReference>
<feature type="domain" description="Nucleotidyl transferase" evidence="1">
    <location>
        <begin position="3"/>
        <end position="224"/>
    </location>
</feature>
<name>R1G2M3_NANST</name>
<dbReference type="AlphaFoldDB" id="R1G2M3"/>
<dbReference type="EMBL" id="APJZ01000004">
    <property type="protein sequence ID" value="EOD42326.1"/>
    <property type="molecule type" value="Genomic_DNA"/>
</dbReference>
<dbReference type="PATRIC" id="fig|1294122.7.peg.469"/>
<comment type="caution">
    <text evidence="2">The sequence shown here is derived from an EMBL/GenBank/DDBJ whole genome shotgun (WGS) entry which is preliminary data.</text>
</comment>
<evidence type="ECO:0000313" key="2">
    <source>
        <dbReference type="EMBL" id="EOD42326.1"/>
    </source>
</evidence>
<dbReference type="InterPro" id="IPR050486">
    <property type="entry name" value="Mannose-1P_guanyltransferase"/>
</dbReference>
<dbReference type="InterPro" id="IPR005835">
    <property type="entry name" value="NTP_transferase_dom"/>
</dbReference>
<protein>
    <submittedName>
        <fullName evidence="2">Nucleoside-diphosphate-sugar pyrophosphorylase</fullName>
        <ecNumber evidence="2">2.7.7.24</ecNumber>
    </submittedName>
</protein>
<evidence type="ECO:0000313" key="3">
    <source>
        <dbReference type="Proteomes" id="UP000053279"/>
    </source>
</evidence>
<gene>
    <name evidence="2" type="ORF">Nst1_484</name>
</gene>
<proteinExistence type="predicted"/>
<sequence>MQAVILHGGQGTRLRPLTHTGPKQLIKIAGKPVSQWVLEQLRDSGIKDIIIILGNNNPNRVTEYYGDGSKFGVKIYYSVEEEPLGTGGAIKKAMRYIDEDIFIVLNGDIITNISIKPLIENINKDVIASITLVQMRSPYGIIQIDKENYITEFKEKPLLDYLINAGIYVFNKEIYDYLPDKGDIEVHTFPVLAKERKIKGVIYKDIYWKSIDSIKDLEEVSKVIDQIYSL</sequence>
<dbReference type="Proteomes" id="UP000053279">
    <property type="component" value="Unassembled WGS sequence"/>
</dbReference>
<keyword evidence="2" id="KW-0808">Transferase</keyword>